<dbReference type="EMBL" id="ML122267">
    <property type="protein sequence ID" value="RPD60034.1"/>
    <property type="molecule type" value="Genomic_DNA"/>
</dbReference>
<dbReference type="Gene3D" id="6.10.140.2220">
    <property type="match status" value="1"/>
</dbReference>
<feature type="domain" description="MYND-type" evidence="5">
    <location>
        <begin position="34"/>
        <end position="73"/>
    </location>
</feature>
<organism evidence="6 7">
    <name type="scientific">Lentinus tigrinus ALCF2SS1-6</name>
    <dbReference type="NCBI Taxonomy" id="1328759"/>
    <lineage>
        <taxon>Eukaryota</taxon>
        <taxon>Fungi</taxon>
        <taxon>Dikarya</taxon>
        <taxon>Basidiomycota</taxon>
        <taxon>Agaricomycotina</taxon>
        <taxon>Agaricomycetes</taxon>
        <taxon>Polyporales</taxon>
        <taxon>Polyporaceae</taxon>
        <taxon>Lentinus</taxon>
    </lineage>
</organism>
<dbReference type="SUPFAM" id="SSF144232">
    <property type="entry name" value="HIT/MYND zinc finger-like"/>
    <property type="match status" value="1"/>
</dbReference>
<dbReference type="GO" id="GO:0008270">
    <property type="term" value="F:zinc ion binding"/>
    <property type="evidence" value="ECO:0007669"/>
    <property type="project" value="UniProtKB-KW"/>
</dbReference>
<evidence type="ECO:0000256" key="4">
    <source>
        <dbReference type="PROSITE-ProRule" id="PRU00134"/>
    </source>
</evidence>
<dbReference type="AlphaFoldDB" id="A0A5C2SA77"/>
<evidence type="ECO:0000313" key="6">
    <source>
        <dbReference type="EMBL" id="RPD60034.1"/>
    </source>
</evidence>
<accession>A0A5C2SA77</accession>
<sequence length="414" mass="46791">MSQSRKPNMTREQRRLQEALRLQRRYKRAASRRCTFCEEFNWNNRRCSLCKSVRYCDEECQRADYVARHRQECTDFTHPPLTAAFVTEPIGRLKHAPATVFAHGHRDGVGCWISVRGTKNADLVEFASLFSMRPSEEGVRRKTMLAASFAGHHHEDDHSSWHARRLLTLQVLVQNRRKDGQPVLVLAALSQALSLSDETSLQGVMQKQRDVDAPSIFVDEDLRHHAVFKVATSNWDEKPRIYIANYDGAKLELQRHPPSILDAERGFVVLNPGQFAIVYLQFCVGDGSVLTKEWQALRCLERIVLPCISPWDGVDRDAAASYDADQLDAAASSRGIACAVDAEAVEDYYQDSIRGNEAAFAANHYHGGDQAPEPVPVDAEALRALEQGFPKKWRSPEFLQKLFGRSGRYENGGH</sequence>
<dbReference type="PROSITE" id="PS01360">
    <property type="entry name" value="ZF_MYND_1"/>
    <property type="match status" value="1"/>
</dbReference>
<keyword evidence="3" id="KW-0862">Zinc</keyword>
<dbReference type="OrthoDB" id="432970at2759"/>
<gene>
    <name evidence="6" type="ORF">L227DRAFT_611444</name>
</gene>
<evidence type="ECO:0000256" key="1">
    <source>
        <dbReference type="ARBA" id="ARBA00022723"/>
    </source>
</evidence>
<dbReference type="PROSITE" id="PS50865">
    <property type="entry name" value="ZF_MYND_2"/>
    <property type="match status" value="1"/>
</dbReference>
<dbReference type="STRING" id="1328759.A0A5C2SA77"/>
<dbReference type="Pfam" id="PF01753">
    <property type="entry name" value="zf-MYND"/>
    <property type="match status" value="1"/>
</dbReference>
<keyword evidence="2 4" id="KW-0863">Zinc-finger</keyword>
<keyword evidence="7" id="KW-1185">Reference proteome</keyword>
<keyword evidence="1" id="KW-0479">Metal-binding</keyword>
<evidence type="ECO:0000313" key="7">
    <source>
        <dbReference type="Proteomes" id="UP000313359"/>
    </source>
</evidence>
<proteinExistence type="predicted"/>
<evidence type="ECO:0000256" key="2">
    <source>
        <dbReference type="ARBA" id="ARBA00022771"/>
    </source>
</evidence>
<dbReference type="Proteomes" id="UP000313359">
    <property type="component" value="Unassembled WGS sequence"/>
</dbReference>
<name>A0A5C2SA77_9APHY</name>
<evidence type="ECO:0000259" key="5">
    <source>
        <dbReference type="PROSITE" id="PS50865"/>
    </source>
</evidence>
<evidence type="ECO:0000256" key="3">
    <source>
        <dbReference type="ARBA" id="ARBA00022833"/>
    </source>
</evidence>
<protein>
    <recommendedName>
        <fullName evidence="5">MYND-type domain-containing protein</fullName>
    </recommendedName>
</protein>
<dbReference type="InterPro" id="IPR002893">
    <property type="entry name" value="Znf_MYND"/>
</dbReference>
<reference evidence="6" key="1">
    <citation type="journal article" date="2018" name="Genome Biol. Evol.">
        <title>Genomics and development of Lentinus tigrinus, a white-rot wood-decaying mushroom with dimorphic fruiting bodies.</title>
        <authorList>
            <person name="Wu B."/>
            <person name="Xu Z."/>
            <person name="Knudson A."/>
            <person name="Carlson A."/>
            <person name="Chen N."/>
            <person name="Kovaka S."/>
            <person name="LaButti K."/>
            <person name="Lipzen A."/>
            <person name="Pennachio C."/>
            <person name="Riley R."/>
            <person name="Schakwitz W."/>
            <person name="Umezawa K."/>
            <person name="Ohm R.A."/>
            <person name="Grigoriev I.V."/>
            <person name="Nagy L.G."/>
            <person name="Gibbons J."/>
            <person name="Hibbett D."/>
        </authorList>
    </citation>
    <scope>NUCLEOTIDE SEQUENCE [LARGE SCALE GENOMIC DNA]</scope>
    <source>
        <strain evidence="6">ALCF2SS1-6</strain>
    </source>
</reference>